<dbReference type="SMART" id="SM00220">
    <property type="entry name" value="S_TKc"/>
    <property type="match status" value="1"/>
</dbReference>
<proteinExistence type="predicted"/>
<protein>
    <recommendedName>
        <fullName evidence="1">Protein kinase domain-containing protein</fullName>
    </recommendedName>
</protein>
<gene>
    <name evidence="2" type="ORF">EJ03DRAFT_381480</name>
</gene>
<evidence type="ECO:0000259" key="1">
    <source>
        <dbReference type="PROSITE" id="PS50011"/>
    </source>
</evidence>
<dbReference type="Proteomes" id="UP000799436">
    <property type="component" value="Unassembled WGS sequence"/>
</dbReference>
<dbReference type="PROSITE" id="PS50011">
    <property type="entry name" value="PROTEIN_KINASE_DOM"/>
    <property type="match status" value="1"/>
</dbReference>
<sequence>MKSFSSPKANTTVVGRPMSSREHYQQTYYELKELAQAGSSTIYLAVSKRAFEAVRAQQGTKQQLEARIRQKIVVIKVPRAGIQSLAGASNDLRIEIQALTSKIFQKYHGIVEAIEHYDDKERDIVWLAMPYIPGEAVRNIRIHHPKALSQKLIWHIMCQVLEALRFMAFGPRGTSDTSSTVEWRPVSHGDLHNFSVLLTPRKPFALPDTVMIDFGCSVSGVDEKGNYSPILRDLTMLGDFLGDLIDFSESPDLATKSHELQLRNFIEDLGEAEAAETNPSTEELLALFDKLISSASAGRDNAKQDSPDSSLTNTMFDDVRSRVDLDELLS</sequence>
<dbReference type="OrthoDB" id="10348045at2759"/>
<evidence type="ECO:0000313" key="2">
    <source>
        <dbReference type="EMBL" id="KAF2771268.1"/>
    </source>
</evidence>
<name>A0A6G1LFR4_9PEZI</name>
<dbReference type="GO" id="GO:0004672">
    <property type="term" value="F:protein kinase activity"/>
    <property type="evidence" value="ECO:0007669"/>
    <property type="project" value="InterPro"/>
</dbReference>
<organism evidence="2 3">
    <name type="scientific">Teratosphaeria nubilosa</name>
    <dbReference type="NCBI Taxonomy" id="161662"/>
    <lineage>
        <taxon>Eukaryota</taxon>
        <taxon>Fungi</taxon>
        <taxon>Dikarya</taxon>
        <taxon>Ascomycota</taxon>
        <taxon>Pezizomycotina</taxon>
        <taxon>Dothideomycetes</taxon>
        <taxon>Dothideomycetidae</taxon>
        <taxon>Mycosphaerellales</taxon>
        <taxon>Teratosphaeriaceae</taxon>
        <taxon>Teratosphaeria</taxon>
    </lineage>
</organism>
<dbReference type="GO" id="GO:0005524">
    <property type="term" value="F:ATP binding"/>
    <property type="evidence" value="ECO:0007669"/>
    <property type="project" value="InterPro"/>
</dbReference>
<dbReference type="Gene3D" id="1.10.510.10">
    <property type="entry name" value="Transferase(Phosphotransferase) domain 1"/>
    <property type="match status" value="1"/>
</dbReference>
<dbReference type="InterPro" id="IPR000719">
    <property type="entry name" value="Prot_kinase_dom"/>
</dbReference>
<feature type="domain" description="Protein kinase" evidence="1">
    <location>
        <begin position="28"/>
        <end position="330"/>
    </location>
</feature>
<dbReference type="SUPFAM" id="SSF56112">
    <property type="entry name" value="Protein kinase-like (PK-like)"/>
    <property type="match status" value="1"/>
</dbReference>
<keyword evidence="3" id="KW-1185">Reference proteome</keyword>
<dbReference type="AlphaFoldDB" id="A0A6G1LFR4"/>
<reference evidence="2" key="1">
    <citation type="journal article" date="2020" name="Stud. Mycol.">
        <title>101 Dothideomycetes genomes: a test case for predicting lifestyles and emergence of pathogens.</title>
        <authorList>
            <person name="Haridas S."/>
            <person name="Albert R."/>
            <person name="Binder M."/>
            <person name="Bloem J."/>
            <person name="Labutti K."/>
            <person name="Salamov A."/>
            <person name="Andreopoulos B."/>
            <person name="Baker S."/>
            <person name="Barry K."/>
            <person name="Bills G."/>
            <person name="Bluhm B."/>
            <person name="Cannon C."/>
            <person name="Castanera R."/>
            <person name="Culley D."/>
            <person name="Daum C."/>
            <person name="Ezra D."/>
            <person name="Gonzalez J."/>
            <person name="Henrissat B."/>
            <person name="Kuo A."/>
            <person name="Liang C."/>
            <person name="Lipzen A."/>
            <person name="Lutzoni F."/>
            <person name="Magnuson J."/>
            <person name="Mondo S."/>
            <person name="Nolan M."/>
            <person name="Ohm R."/>
            <person name="Pangilinan J."/>
            <person name="Park H.-J."/>
            <person name="Ramirez L."/>
            <person name="Alfaro M."/>
            <person name="Sun H."/>
            <person name="Tritt A."/>
            <person name="Yoshinaga Y."/>
            <person name="Zwiers L.-H."/>
            <person name="Turgeon B."/>
            <person name="Goodwin S."/>
            <person name="Spatafora J."/>
            <person name="Crous P."/>
            <person name="Grigoriev I."/>
        </authorList>
    </citation>
    <scope>NUCLEOTIDE SEQUENCE</scope>
    <source>
        <strain evidence="2">CBS 116005</strain>
    </source>
</reference>
<evidence type="ECO:0000313" key="3">
    <source>
        <dbReference type="Proteomes" id="UP000799436"/>
    </source>
</evidence>
<dbReference type="EMBL" id="ML995820">
    <property type="protein sequence ID" value="KAF2771268.1"/>
    <property type="molecule type" value="Genomic_DNA"/>
</dbReference>
<accession>A0A6G1LFR4</accession>
<dbReference type="InterPro" id="IPR011009">
    <property type="entry name" value="Kinase-like_dom_sf"/>
</dbReference>